<dbReference type="InterPro" id="IPR013783">
    <property type="entry name" value="Ig-like_fold"/>
</dbReference>
<feature type="domain" description="Fibronectin type-III" evidence="6">
    <location>
        <begin position="60"/>
        <end position="162"/>
    </location>
</feature>
<evidence type="ECO:0000256" key="2">
    <source>
        <dbReference type="ARBA" id="ARBA00022737"/>
    </source>
</evidence>
<dbReference type="AlphaFoldDB" id="A0A9W9ZZL5"/>
<organism evidence="7 8">
    <name type="scientific">Desmophyllum pertusum</name>
    <dbReference type="NCBI Taxonomy" id="174260"/>
    <lineage>
        <taxon>Eukaryota</taxon>
        <taxon>Metazoa</taxon>
        <taxon>Cnidaria</taxon>
        <taxon>Anthozoa</taxon>
        <taxon>Hexacorallia</taxon>
        <taxon>Scleractinia</taxon>
        <taxon>Caryophylliina</taxon>
        <taxon>Caryophylliidae</taxon>
        <taxon>Desmophyllum</taxon>
    </lineage>
</organism>
<reference evidence="7" key="1">
    <citation type="submission" date="2023-01" db="EMBL/GenBank/DDBJ databases">
        <title>Genome assembly of the deep-sea coral Lophelia pertusa.</title>
        <authorList>
            <person name="Herrera S."/>
            <person name="Cordes E."/>
        </authorList>
    </citation>
    <scope>NUCLEOTIDE SEQUENCE</scope>
    <source>
        <strain evidence="7">USNM1676648</strain>
        <tissue evidence="7">Polyp</tissue>
    </source>
</reference>
<dbReference type="PANTHER" id="PTHR23036:SF151">
    <property type="entry name" value="FIBRONECTIN TYPE-III DOMAIN-CONTAINING PROTEIN"/>
    <property type="match status" value="1"/>
</dbReference>
<dbReference type="Pfam" id="PF00041">
    <property type="entry name" value="fn3"/>
    <property type="match status" value="1"/>
</dbReference>
<keyword evidence="2" id="KW-0677">Repeat</keyword>
<dbReference type="SMART" id="SM00060">
    <property type="entry name" value="FN3"/>
    <property type="match status" value="1"/>
</dbReference>
<dbReference type="InterPro" id="IPR036116">
    <property type="entry name" value="FN3_sf"/>
</dbReference>
<dbReference type="GO" id="GO:0043235">
    <property type="term" value="C:receptor complex"/>
    <property type="evidence" value="ECO:0007669"/>
    <property type="project" value="TreeGrafter"/>
</dbReference>
<protein>
    <recommendedName>
        <fullName evidence="6">Fibronectin type-III domain-containing protein</fullName>
    </recommendedName>
</protein>
<dbReference type="GO" id="GO:0004896">
    <property type="term" value="F:cytokine receptor activity"/>
    <property type="evidence" value="ECO:0007669"/>
    <property type="project" value="TreeGrafter"/>
</dbReference>
<feature type="domain" description="Fibronectin type-III" evidence="6">
    <location>
        <begin position="1"/>
        <end position="55"/>
    </location>
</feature>
<proteinExistence type="predicted"/>
<evidence type="ECO:0000259" key="6">
    <source>
        <dbReference type="PROSITE" id="PS50853"/>
    </source>
</evidence>
<evidence type="ECO:0000256" key="4">
    <source>
        <dbReference type="ARBA" id="ARBA00023170"/>
    </source>
</evidence>
<gene>
    <name evidence="7" type="ORF">OS493_025667</name>
</gene>
<name>A0A9W9ZZL5_9CNID</name>
<keyword evidence="8" id="KW-1185">Reference proteome</keyword>
<accession>A0A9W9ZZL5</accession>
<dbReference type="InterPro" id="IPR003961">
    <property type="entry name" value="FN3_dom"/>
</dbReference>
<dbReference type="PANTHER" id="PTHR23036">
    <property type="entry name" value="CYTOKINE RECEPTOR"/>
    <property type="match status" value="1"/>
</dbReference>
<dbReference type="InterPro" id="IPR050379">
    <property type="entry name" value="Type-I_Cytokine_Rcpt"/>
</dbReference>
<evidence type="ECO:0000256" key="1">
    <source>
        <dbReference type="ARBA" id="ARBA00022729"/>
    </source>
</evidence>
<dbReference type="GO" id="GO:0019955">
    <property type="term" value="F:cytokine binding"/>
    <property type="evidence" value="ECO:0007669"/>
    <property type="project" value="TreeGrafter"/>
</dbReference>
<evidence type="ECO:0000313" key="7">
    <source>
        <dbReference type="EMBL" id="KAJ7390410.1"/>
    </source>
</evidence>
<evidence type="ECO:0000256" key="5">
    <source>
        <dbReference type="ARBA" id="ARBA00023180"/>
    </source>
</evidence>
<comment type="caution">
    <text evidence="7">The sequence shown here is derived from an EMBL/GenBank/DDBJ whole genome shotgun (WGS) entry which is preliminary data.</text>
</comment>
<keyword evidence="3" id="KW-1015">Disulfide bond</keyword>
<dbReference type="PROSITE" id="PS50853">
    <property type="entry name" value="FN3"/>
    <property type="match status" value="2"/>
</dbReference>
<dbReference type="CDD" id="cd00063">
    <property type="entry name" value="FN3"/>
    <property type="match status" value="2"/>
</dbReference>
<dbReference type="OrthoDB" id="6020478at2759"/>
<dbReference type="SUPFAM" id="SSF49265">
    <property type="entry name" value="Fibronectin type III"/>
    <property type="match status" value="1"/>
</dbReference>
<keyword evidence="5" id="KW-0325">Glycoprotein</keyword>
<evidence type="ECO:0000313" key="8">
    <source>
        <dbReference type="Proteomes" id="UP001163046"/>
    </source>
</evidence>
<keyword evidence="1" id="KW-0732">Signal</keyword>
<dbReference type="Proteomes" id="UP001163046">
    <property type="component" value="Unassembled WGS sequence"/>
</dbReference>
<dbReference type="GO" id="GO:0009897">
    <property type="term" value="C:external side of plasma membrane"/>
    <property type="evidence" value="ECO:0007669"/>
    <property type="project" value="TreeGrafter"/>
</dbReference>
<dbReference type="EMBL" id="MU825417">
    <property type="protein sequence ID" value="KAJ7390410.1"/>
    <property type="molecule type" value="Genomic_DNA"/>
</dbReference>
<sequence>MSEDMYKDREAGPNSTSLELTGLLKYTKYGIRVLGFTRVGRGVISPEVVVQTDEDAPGWPPEDVFAINKTTPTMIPVSWQPIRDLYYVHGILTGYTVTYRAVKNPNKKLDEKEKNITVGPNTLSLELHDLSSFTIYSIVIRAFTRKGNGTPSAVILAETCNCYRKLYTNYWLNPPYVASIGSDDNVTGIFPPILYLVVRSCCGECRQHGYTVIDYRTAGDNASAIKNTEKRVRELIDDMTELSFPVYGRMEQTEYSNEYGFAPLVQSAGVAFIVTGTNQGPLL</sequence>
<dbReference type="FunFam" id="2.60.40.10:FF:000028">
    <property type="entry name" value="Neuronal cell adhesion molecule"/>
    <property type="match status" value="1"/>
</dbReference>
<evidence type="ECO:0000256" key="3">
    <source>
        <dbReference type="ARBA" id="ARBA00023157"/>
    </source>
</evidence>
<dbReference type="Gene3D" id="2.60.40.10">
    <property type="entry name" value="Immunoglobulins"/>
    <property type="match status" value="2"/>
</dbReference>
<keyword evidence="4" id="KW-0675">Receptor</keyword>